<dbReference type="SUPFAM" id="SSF51322">
    <property type="entry name" value="Cyanovirin-N"/>
    <property type="match status" value="1"/>
</dbReference>
<dbReference type="SMART" id="SM01111">
    <property type="entry name" value="CVNH"/>
    <property type="match status" value="1"/>
</dbReference>
<sequence>MVNFHESSTNIRLEDGHILIAECGNGEGEYVESTLDLDYYIGNNDGAFEWGGEGFSGSASDISFDIEGDDNVPVLRAYLNPMDGDPVEANVNLAECIGNDCGTLVFVPPQ</sequence>
<evidence type="ECO:0000313" key="3">
    <source>
        <dbReference type="Proteomes" id="UP000266234"/>
    </source>
</evidence>
<dbReference type="OrthoDB" id="2441380at2759"/>
<dbReference type="Pfam" id="PF08881">
    <property type="entry name" value="CVNH"/>
    <property type="match status" value="1"/>
</dbReference>
<accession>A0A395SRN7</accession>
<proteinExistence type="predicted"/>
<dbReference type="STRING" id="694270.A0A395SRN7"/>
<dbReference type="EMBL" id="PXOG01000124">
    <property type="protein sequence ID" value="RGP75130.1"/>
    <property type="molecule type" value="Genomic_DNA"/>
</dbReference>
<organism evidence="2 3">
    <name type="scientific">Fusarium longipes</name>
    <dbReference type="NCBI Taxonomy" id="694270"/>
    <lineage>
        <taxon>Eukaryota</taxon>
        <taxon>Fungi</taxon>
        <taxon>Dikarya</taxon>
        <taxon>Ascomycota</taxon>
        <taxon>Pezizomycotina</taxon>
        <taxon>Sordariomycetes</taxon>
        <taxon>Hypocreomycetidae</taxon>
        <taxon>Hypocreales</taxon>
        <taxon>Nectriaceae</taxon>
        <taxon>Fusarium</taxon>
    </lineage>
</organism>
<reference evidence="2 3" key="1">
    <citation type="journal article" date="2018" name="PLoS Pathog.">
        <title>Evolution of structural diversity of trichothecenes, a family of toxins produced by plant pathogenic and entomopathogenic fungi.</title>
        <authorList>
            <person name="Proctor R.H."/>
            <person name="McCormick S.P."/>
            <person name="Kim H.S."/>
            <person name="Cardoza R.E."/>
            <person name="Stanley A.M."/>
            <person name="Lindo L."/>
            <person name="Kelly A."/>
            <person name="Brown D.W."/>
            <person name="Lee T."/>
            <person name="Vaughan M.M."/>
            <person name="Alexander N.J."/>
            <person name="Busman M."/>
            <person name="Gutierrez S."/>
        </authorList>
    </citation>
    <scope>NUCLEOTIDE SEQUENCE [LARGE SCALE GENOMIC DNA]</scope>
    <source>
        <strain evidence="2 3">NRRL 20695</strain>
    </source>
</reference>
<evidence type="ECO:0000259" key="1">
    <source>
        <dbReference type="SMART" id="SM01111"/>
    </source>
</evidence>
<evidence type="ECO:0000313" key="2">
    <source>
        <dbReference type="EMBL" id="RGP75130.1"/>
    </source>
</evidence>
<feature type="domain" description="Cyanovirin-N" evidence="1">
    <location>
        <begin position="3"/>
        <end position="106"/>
    </location>
</feature>
<dbReference type="InterPro" id="IPR011058">
    <property type="entry name" value="Cyanovirin-N"/>
</dbReference>
<gene>
    <name evidence="2" type="ORF">FLONG3_5814</name>
</gene>
<name>A0A395SRN7_9HYPO</name>
<dbReference type="PANTHER" id="PTHR42076:SF1">
    <property type="entry name" value="CYANOVIRIN-N DOMAIN-CONTAINING PROTEIN"/>
    <property type="match status" value="1"/>
</dbReference>
<dbReference type="InterPro" id="IPR036673">
    <property type="entry name" value="Cyanovirin-N_sf"/>
</dbReference>
<dbReference type="AlphaFoldDB" id="A0A395SRN7"/>
<dbReference type="Proteomes" id="UP000266234">
    <property type="component" value="Unassembled WGS sequence"/>
</dbReference>
<protein>
    <recommendedName>
        <fullName evidence="1">Cyanovirin-N domain-containing protein</fullName>
    </recommendedName>
</protein>
<comment type="caution">
    <text evidence="2">The sequence shown here is derived from an EMBL/GenBank/DDBJ whole genome shotgun (WGS) entry which is preliminary data.</text>
</comment>
<dbReference type="PANTHER" id="PTHR42076">
    <property type="entry name" value="CYANOVIRIN-N HOMOLOG"/>
    <property type="match status" value="1"/>
</dbReference>
<dbReference type="Gene3D" id="2.30.60.10">
    <property type="entry name" value="Cyanovirin-N"/>
    <property type="match status" value="1"/>
</dbReference>
<keyword evidence="3" id="KW-1185">Reference proteome</keyword>